<gene>
    <name evidence="2" type="ORF">K431DRAFT_282215</name>
</gene>
<keyword evidence="1" id="KW-0812">Transmembrane</keyword>
<accession>A0A9P4QDE9</accession>
<keyword evidence="3" id="KW-1185">Reference proteome</keyword>
<proteinExistence type="predicted"/>
<evidence type="ECO:0000313" key="2">
    <source>
        <dbReference type="EMBL" id="KAF2724374.1"/>
    </source>
</evidence>
<evidence type="ECO:0000313" key="3">
    <source>
        <dbReference type="Proteomes" id="UP000799441"/>
    </source>
</evidence>
<organism evidence="2 3">
    <name type="scientific">Polychaeton citri CBS 116435</name>
    <dbReference type="NCBI Taxonomy" id="1314669"/>
    <lineage>
        <taxon>Eukaryota</taxon>
        <taxon>Fungi</taxon>
        <taxon>Dikarya</taxon>
        <taxon>Ascomycota</taxon>
        <taxon>Pezizomycotina</taxon>
        <taxon>Dothideomycetes</taxon>
        <taxon>Dothideomycetidae</taxon>
        <taxon>Capnodiales</taxon>
        <taxon>Capnodiaceae</taxon>
        <taxon>Polychaeton</taxon>
    </lineage>
</organism>
<comment type="caution">
    <text evidence="2">The sequence shown here is derived from an EMBL/GenBank/DDBJ whole genome shotgun (WGS) entry which is preliminary data.</text>
</comment>
<name>A0A9P4QDE9_9PEZI</name>
<keyword evidence="1" id="KW-1133">Transmembrane helix</keyword>
<dbReference type="Proteomes" id="UP000799441">
    <property type="component" value="Unassembled WGS sequence"/>
</dbReference>
<feature type="transmembrane region" description="Helical" evidence="1">
    <location>
        <begin position="53"/>
        <end position="71"/>
    </location>
</feature>
<keyword evidence="1" id="KW-0472">Membrane</keyword>
<dbReference type="EMBL" id="MU003772">
    <property type="protein sequence ID" value="KAF2724374.1"/>
    <property type="molecule type" value="Genomic_DNA"/>
</dbReference>
<sequence>MASHWAMAAFGFPSLSGSSLCCLRQQQRENGQTRDGSFACPVFQPHGYKRPSVVVVVVVVVFFFFFFFSTSESAGCCAGCSTHEPMSTLHAAKTRHD</sequence>
<evidence type="ECO:0000256" key="1">
    <source>
        <dbReference type="SAM" id="Phobius"/>
    </source>
</evidence>
<reference evidence="2" key="1">
    <citation type="journal article" date="2020" name="Stud. Mycol.">
        <title>101 Dothideomycetes genomes: a test case for predicting lifestyles and emergence of pathogens.</title>
        <authorList>
            <person name="Haridas S."/>
            <person name="Albert R."/>
            <person name="Binder M."/>
            <person name="Bloem J."/>
            <person name="Labutti K."/>
            <person name="Salamov A."/>
            <person name="Andreopoulos B."/>
            <person name="Baker S."/>
            <person name="Barry K."/>
            <person name="Bills G."/>
            <person name="Bluhm B."/>
            <person name="Cannon C."/>
            <person name="Castanera R."/>
            <person name="Culley D."/>
            <person name="Daum C."/>
            <person name="Ezra D."/>
            <person name="Gonzalez J."/>
            <person name="Henrissat B."/>
            <person name="Kuo A."/>
            <person name="Liang C."/>
            <person name="Lipzen A."/>
            <person name="Lutzoni F."/>
            <person name="Magnuson J."/>
            <person name="Mondo S."/>
            <person name="Nolan M."/>
            <person name="Ohm R."/>
            <person name="Pangilinan J."/>
            <person name="Park H.-J."/>
            <person name="Ramirez L."/>
            <person name="Alfaro M."/>
            <person name="Sun H."/>
            <person name="Tritt A."/>
            <person name="Yoshinaga Y."/>
            <person name="Zwiers L.-H."/>
            <person name="Turgeon B."/>
            <person name="Goodwin S."/>
            <person name="Spatafora J."/>
            <person name="Crous P."/>
            <person name="Grigoriev I."/>
        </authorList>
    </citation>
    <scope>NUCLEOTIDE SEQUENCE</scope>
    <source>
        <strain evidence="2">CBS 116435</strain>
    </source>
</reference>
<protein>
    <submittedName>
        <fullName evidence="2">Uncharacterized protein</fullName>
    </submittedName>
</protein>
<dbReference type="AlphaFoldDB" id="A0A9P4QDE9"/>